<dbReference type="AlphaFoldDB" id="A0A8J4XUY3"/>
<dbReference type="GO" id="GO:0006325">
    <property type="term" value="P:chromatin organization"/>
    <property type="evidence" value="ECO:0007669"/>
    <property type="project" value="UniProtKB-KW"/>
</dbReference>
<comment type="caution">
    <text evidence="3">The sequence shown here is derived from an EMBL/GenBank/DDBJ whole genome shotgun (WGS) entry which is preliminary data.</text>
</comment>
<evidence type="ECO:0000256" key="2">
    <source>
        <dbReference type="SAM" id="MobiDB-lite"/>
    </source>
</evidence>
<protein>
    <submittedName>
        <fullName evidence="3">Inactive histone-lysine N-methyltransferase 2E</fullName>
    </submittedName>
</protein>
<evidence type="ECO:0000313" key="3">
    <source>
        <dbReference type="EMBL" id="KAG0713652.1"/>
    </source>
</evidence>
<sequence length="259" mass="28070">MEIDRDNIPDEYLCEACDPRSIDRFKARALQIRRRQEIKAHLARLSSSDSEDNIPMSSKSRGSLGKVQERKVVKKKKVKQIKDMKNGRKSSGSGSLLLLKKGGGGVGSGSGNGGGGGCSSSVGGSSTITATLCNNSLLPGLEDKDRRMLVKRRRKSNSLSGCEGVSDDSSGGPVERLRAWVEGYEAAVTNHYSPELRARVHAARINGVSPDLRASTQGAVLGHRCRVVNNPQTLFDVFDSKVRFITKLLHGLRFWGSFG</sequence>
<dbReference type="PANTHER" id="PTHR46462:SF3">
    <property type="entry name" value="UPSET, ISOFORM A"/>
    <property type="match status" value="1"/>
</dbReference>
<dbReference type="InterPro" id="IPR013083">
    <property type="entry name" value="Znf_RING/FYVE/PHD"/>
</dbReference>
<dbReference type="GO" id="GO:0034967">
    <property type="term" value="C:Set3 complex"/>
    <property type="evidence" value="ECO:0007669"/>
    <property type="project" value="TreeGrafter"/>
</dbReference>
<dbReference type="Proteomes" id="UP000770661">
    <property type="component" value="Unassembled WGS sequence"/>
</dbReference>
<dbReference type="GO" id="GO:0006355">
    <property type="term" value="P:regulation of DNA-templated transcription"/>
    <property type="evidence" value="ECO:0007669"/>
    <property type="project" value="TreeGrafter"/>
</dbReference>
<proteinExistence type="predicted"/>
<gene>
    <name evidence="3" type="primary">KMT2E</name>
    <name evidence="3" type="ORF">GWK47_015734</name>
</gene>
<evidence type="ECO:0000313" key="4">
    <source>
        <dbReference type="Proteomes" id="UP000770661"/>
    </source>
</evidence>
<feature type="compositionally biased region" description="Low complexity" evidence="2">
    <location>
        <begin position="89"/>
        <end position="100"/>
    </location>
</feature>
<dbReference type="OrthoDB" id="1928087at2759"/>
<name>A0A8J4XUY3_CHIOP</name>
<dbReference type="EMBL" id="JACEEZ010021238">
    <property type="protein sequence ID" value="KAG0713652.1"/>
    <property type="molecule type" value="Genomic_DNA"/>
</dbReference>
<accession>A0A8J4XUY3</accession>
<dbReference type="PANTHER" id="PTHR46462">
    <property type="entry name" value="UPSET, ISOFORM A"/>
    <property type="match status" value="1"/>
</dbReference>
<keyword evidence="4" id="KW-1185">Reference proteome</keyword>
<feature type="region of interest" description="Disordered" evidence="2">
    <location>
        <begin position="42"/>
        <end position="100"/>
    </location>
</feature>
<keyword evidence="1" id="KW-0156">Chromatin regulator</keyword>
<organism evidence="3 4">
    <name type="scientific">Chionoecetes opilio</name>
    <name type="common">Atlantic snow crab</name>
    <name type="synonym">Cancer opilio</name>
    <dbReference type="NCBI Taxonomy" id="41210"/>
    <lineage>
        <taxon>Eukaryota</taxon>
        <taxon>Metazoa</taxon>
        <taxon>Ecdysozoa</taxon>
        <taxon>Arthropoda</taxon>
        <taxon>Crustacea</taxon>
        <taxon>Multicrustacea</taxon>
        <taxon>Malacostraca</taxon>
        <taxon>Eumalacostraca</taxon>
        <taxon>Eucarida</taxon>
        <taxon>Decapoda</taxon>
        <taxon>Pleocyemata</taxon>
        <taxon>Brachyura</taxon>
        <taxon>Eubrachyura</taxon>
        <taxon>Majoidea</taxon>
        <taxon>Majidae</taxon>
        <taxon>Chionoecetes</taxon>
    </lineage>
</organism>
<dbReference type="GO" id="GO:0070210">
    <property type="term" value="C:Rpd3L-Expanded complex"/>
    <property type="evidence" value="ECO:0007669"/>
    <property type="project" value="TreeGrafter"/>
</dbReference>
<evidence type="ECO:0000256" key="1">
    <source>
        <dbReference type="ARBA" id="ARBA00022853"/>
    </source>
</evidence>
<reference evidence="3" key="1">
    <citation type="submission" date="2020-07" db="EMBL/GenBank/DDBJ databases">
        <title>The High-quality genome of the commercially important snow crab, Chionoecetes opilio.</title>
        <authorList>
            <person name="Jeong J.-H."/>
            <person name="Ryu S."/>
        </authorList>
    </citation>
    <scope>NUCLEOTIDE SEQUENCE</scope>
    <source>
        <strain evidence="3">MADBK_172401_WGS</strain>
        <tissue evidence="3">Digestive gland</tissue>
    </source>
</reference>
<dbReference type="Gene3D" id="3.30.40.10">
    <property type="entry name" value="Zinc/RING finger domain, C3HC4 (zinc finger)"/>
    <property type="match status" value="1"/>
</dbReference>